<dbReference type="AlphaFoldDB" id="A0A8J2PZB4"/>
<keyword evidence="2" id="KW-0645">Protease</keyword>
<keyword evidence="7" id="KW-1185">Reference proteome</keyword>
<keyword evidence="5" id="KW-0325">Glycoprotein</keyword>
<accession>A0A8J2PZB4</accession>
<dbReference type="GO" id="GO:0004185">
    <property type="term" value="F:serine-type carboxypeptidase activity"/>
    <property type="evidence" value="ECO:0007669"/>
    <property type="project" value="InterPro"/>
</dbReference>
<evidence type="ECO:0000313" key="6">
    <source>
        <dbReference type="EMBL" id="CAG7827535.1"/>
    </source>
</evidence>
<keyword evidence="3" id="KW-0732">Signal</keyword>
<dbReference type="Pfam" id="PF00450">
    <property type="entry name" value="Peptidase_S10"/>
    <property type="match status" value="1"/>
</dbReference>
<dbReference type="PANTHER" id="PTHR11802">
    <property type="entry name" value="SERINE PROTEASE FAMILY S10 SERINE CARBOXYPEPTIDASE"/>
    <property type="match status" value="1"/>
</dbReference>
<feature type="non-terminal residue" evidence="6">
    <location>
        <position position="1"/>
    </location>
</feature>
<dbReference type="InterPro" id="IPR001563">
    <property type="entry name" value="Peptidase_S10"/>
</dbReference>
<evidence type="ECO:0000256" key="3">
    <source>
        <dbReference type="ARBA" id="ARBA00022729"/>
    </source>
</evidence>
<dbReference type="Proteomes" id="UP000708208">
    <property type="component" value="Unassembled WGS sequence"/>
</dbReference>
<keyword evidence="1" id="KW-0121">Carboxypeptidase</keyword>
<dbReference type="GO" id="GO:0006508">
    <property type="term" value="P:proteolysis"/>
    <property type="evidence" value="ECO:0007669"/>
    <property type="project" value="UniProtKB-KW"/>
</dbReference>
<sequence length="369" mass="42474">QEIPEKAPLILWINDVPGFSSVQAIFRETGPFKVDGSNAVSERNTSWTKSHSMLYIDSPVGTGFSFSDTEDAFANNSGEEGDEIYEALHQFFTLFKEFQEREFYLAGENYAASFIPYIVRRIETENDKGELKINVKGFIIGSPFIDVQQLYKAQALYDFGLIDLDQKKIFDETMDKAINLIMNGQAKEGTQLVVSTYIGPDSLLTKFTGFKDYDSVLISKPTPEMQWFQNFIDSKEVHKYLHVGVHKYIDKNYSVLDRFAKEITSSHGQIIQEMLNKQYRILFYASQFNIFFPQNDITKLVNNLKWNGADKFSKASRKIWKVNDDVAGYIKMADNFVYAIVRNAGNYAIQDQPAWVLDLVEKFLYNKEF</sequence>
<dbReference type="OrthoDB" id="443318at2759"/>
<gene>
    <name evidence="6" type="ORF">AFUS01_LOCUS37517</name>
</gene>
<name>A0A8J2PZB4_9HEXA</name>
<proteinExistence type="predicted"/>
<protein>
    <recommendedName>
        <fullName evidence="8">Serine carboxypeptidase CPVL-like protein</fullName>
    </recommendedName>
</protein>
<keyword evidence="4" id="KW-0378">Hydrolase</keyword>
<dbReference type="PANTHER" id="PTHR11802:SF472">
    <property type="entry name" value="SERINE CARBOXYPEPTIDASE CPVL-RELATED"/>
    <property type="match status" value="1"/>
</dbReference>
<comment type="caution">
    <text evidence="6">The sequence shown here is derived from an EMBL/GenBank/DDBJ whole genome shotgun (WGS) entry which is preliminary data.</text>
</comment>
<reference evidence="6" key="1">
    <citation type="submission" date="2021-06" db="EMBL/GenBank/DDBJ databases">
        <authorList>
            <person name="Hodson N. C."/>
            <person name="Mongue J. A."/>
            <person name="Jaron S. K."/>
        </authorList>
    </citation>
    <scope>NUCLEOTIDE SEQUENCE</scope>
</reference>
<dbReference type="EMBL" id="CAJVCH010543907">
    <property type="protein sequence ID" value="CAG7827535.1"/>
    <property type="molecule type" value="Genomic_DNA"/>
</dbReference>
<evidence type="ECO:0000256" key="2">
    <source>
        <dbReference type="ARBA" id="ARBA00022670"/>
    </source>
</evidence>
<organism evidence="6 7">
    <name type="scientific">Allacma fusca</name>
    <dbReference type="NCBI Taxonomy" id="39272"/>
    <lineage>
        <taxon>Eukaryota</taxon>
        <taxon>Metazoa</taxon>
        <taxon>Ecdysozoa</taxon>
        <taxon>Arthropoda</taxon>
        <taxon>Hexapoda</taxon>
        <taxon>Collembola</taxon>
        <taxon>Symphypleona</taxon>
        <taxon>Sminthuridae</taxon>
        <taxon>Allacma</taxon>
    </lineage>
</organism>
<evidence type="ECO:0000313" key="7">
    <source>
        <dbReference type="Proteomes" id="UP000708208"/>
    </source>
</evidence>
<evidence type="ECO:0000256" key="1">
    <source>
        <dbReference type="ARBA" id="ARBA00022645"/>
    </source>
</evidence>
<evidence type="ECO:0008006" key="8">
    <source>
        <dbReference type="Google" id="ProtNLM"/>
    </source>
</evidence>
<evidence type="ECO:0000256" key="4">
    <source>
        <dbReference type="ARBA" id="ARBA00022801"/>
    </source>
</evidence>
<evidence type="ECO:0000256" key="5">
    <source>
        <dbReference type="ARBA" id="ARBA00023180"/>
    </source>
</evidence>